<dbReference type="NCBIfam" id="TIGR00974">
    <property type="entry name" value="3a0107s02c"/>
    <property type="match status" value="1"/>
</dbReference>
<dbReference type="STRING" id="1562970.ING2E5B_1160"/>
<keyword evidence="4" id="KW-0813">Transport</keyword>
<keyword evidence="13" id="KW-1185">Reference proteome</keyword>
<reference evidence="12 13" key="1">
    <citation type="submission" date="2014-08" db="EMBL/GenBank/DDBJ databases">
        <authorList>
            <person name="Wibberg D."/>
        </authorList>
    </citation>
    <scope>NUCLEOTIDE SEQUENCE [LARGE SCALE GENOMIC DNA]</scope>
    <source>
        <strain evidence="13">ING2-E5B</strain>
    </source>
</reference>
<evidence type="ECO:0000259" key="11">
    <source>
        <dbReference type="PROSITE" id="PS50928"/>
    </source>
</evidence>
<feature type="transmembrane region" description="Helical" evidence="10">
    <location>
        <begin position="21"/>
        <end position="39"/>
    </location>
</feature>
<feature type="transmembrane region" description="Helical" evidence="10">
    <location>
        <begin position="119"/>
        <end position="142"/>
    </location>
</feature>
<keyword evidence="9 10" id="KW-0472">Membrane</keyword>
<comment type="subcellular location">
    <subcellularLocation>
        <location evidence="1 10">Cell membrane</location>
        <topology evidence="1 10">Multi-pass membrane protein</topology>
    </subcellularLocation>
</comment>
<feature type="transmembrane region" description="Helical" evidence="10">
    <location>
        <begin position="263"/>
        <end position="282"/>
    </location>
</feature>
<dbReference type="Gene3D" id="1.10.3720.10">
    <property type="entry name" value="MetI-like"/>
    <property type="match status" value="1"/>
</dbReference>
<organism evidence="12 13">
    <name type="scientific">Fermentimonas caenicola</name>
    <dbReference type="NCBI Taxonomy" id="1562970"/>
    <lineage>
        <taxon>Bacteria</taxon>
        <taxon>Pseudomonadati</taxon>
        <taxon>Bacteroidota</taxon>
        <taxon>Bacteroidia</taxon>
        <taxon>Bacteroidales</taxon>
        <taxon>Dysgonomonadaceae</taxon>
        <taxon>Fermentimonas</taxon>
    </lineage>
</organism>
<dbReference type="OrthoDB" id="9785113at2"/>
<protein>
    <recommendedName>
        <fullName evidence="3 10">Phosphate transport system permease protein PstA</fullName>
    </recommendedName>
</protein>
<feature type="transmembrane region" description="Helical" evidence="10">
    <location>
        <begin position="82"/>
        <end position="107"/>
    </location>
</feature>
<dbReference type="AlphaFoldDB" id="A0A098C1U6"/>
<dbReference type="PANTHER" id="PTHR42922:SF1">
    <property type="entry name" value="PHOSPHATE TRANSPORT SYSTEM PERMEASE PROTEIN PSTA"/>
    <property type="match status" value="1"/>
</dbReference>
<evidence type="ECO:0000256" key="1">
    <source>
        <dbReference type="ARBA" id="ARBA00004651"/>
    </source>
</evidence>
<dbReference type="InterPro" id="IPR051408">
    <property type="entry name" value="Phosphate_transprt_permease"/>
</dbReference>
<dbReference type="InterPro" id="IPR000515">
    <property type="entry name" value="MetI-like"/>
</dbReference>
<feature type="transmembrane region" description="Helical" evidence="10">
    <location>
        <begin position="148"/>
        <end position="167"/>
    </location>
</feature>
<name>A0A098C1U6_9BACT</name>
<evidence type="ECO:0000256" key="2">
    <source>
        <dbReference type="ARBA" id="ARBA00007069"/>
    </source>
</evidence>
<dbReference type="PATRIC" id="fig|1562970.3.peg.1148"/>
<dbReference type="GO" id="GO:0005315">
    <property type="term" value="F:phosphate transmembrane transporter activity"/>
    <property type="evidence" value="ECO:0007669"/>
    <property type="project" value="InterPro"/>
</dbReference>
<dbReference type="SUPFAM" id="SSF161098">
    <property type="entry name" value="MetI-like"/>
    <property type="match status" value="1"/>
</dbReference>
<sequence length="291" mass="31716">MSLKSKSSINSRKGTDKLVYFLVWLFSFFAMIPLFLILWDVVSKGYKNFNINLFTKVTPSSMDALIANMNGDPIPGGVLNGITGSILIVGLAILISVPLGLFIGIYLSDNRDKKFAGFISYLTDLLQGMPSIVIGIIAYAWVVKPLGSYSAIGGSVALTMMMLPMIVRSTEETMKMLPPSFKESGLALGSSYTSVVFNILLPSGFGGIFTGILLAISRVLGETAPLMLTALGASVVNWNITEPTSALPLLIWDFYNDPNLVELVWSTSLLLLIVIFCLNWIAKIVARKWKI</sequence>
<accession>A0A098C1U6</accession>
<dbReference type="PANTHER" id="PTHR42922">
    <property type="entry name" value="PHOSPHATE TRANSPORT SYSTEM PERMEASE PROTEIN PSTA"/>
    <property type="match status" value="1"/>
</dbReference>
<evidence type="ECO:0000256" key="10">
    <source>
        <dbReference type="RuleBase" id="RU363043"/>
    </source>
</evidence>
<dbReference type="InterPro" id="IPR005672">
    <property type="entry name" value="Phosphate_PstA"/>
</dbReference>
<keyword evidence="7 10" id="KW-0812">Transmembrane</keyword>
<comment type="similarity">
    <text evidence="2 10">Belongs to the binding-protein-dependent transport system permease family. CysTW subfamily.</text>
</comment>
<keyword evidence="6" id="KW-0592">Phosphate transport</keyword>
<dbReference type="Proteomes" id="UP000032417">
    <property type="component" value="Chromosome 1"/>
</dbReference>
<gene>
    <name evidence="12" type="ORF">ING2E5B_1160</name>
</gene>
<keyword evidence="5 10" id="KW-1003">Cell membrane</keyword>
<dbReference type="KEGG" id="pbt:ING2E5B_1160"/>
<dbReference type="CDD" id="cd06261">
    <property type="entry name" value="TM_PBP2"/>
    <property type="match status" value="1"/>
</dbReference>
<evidence type="ECO:0000313" key="12">
    <source>
        <dbReference type="EMBL" id="CEA15912.1"/>
    </source>
</evidence>
<dbReference type="Pfam" id="PF00528">
    <property type="entry name" value="BPD_transp_1"/>
    <property type="match status" value="1"/>
</dbReference>
<keyword evidence="8 10" id="KW-1133">Transmembrane helix</keyword>
<dbReference type="GO" id="GO:0035435">
    <property type="term" value="P:phosphate ion transmembrane transport"/>
    <property type="evidence" value="ECO:0007669"/>
    <property type="project" value="InterPro"/>
</dbReference>
<evidence type="ECO:0000256" key="7">
    <source>
        <dbReference type="ARBA" id="ARBA00022692"/>
    </source>
</evidence>
<dbReference type="EMBL" id="LN515532">
    <property type="protein sequence ID" value="CEA15912.1"/>
    <property type="molecule type" value="Genomic_DNA"/>
</dbReference>
<dbReference type="PROSITE" id="PS50928">
    <property type="entry name" value="ABC_TM1"/>
    <property type="match status" value="1"/>
</dbReference>
<evidence type="ECO:0000256" key="3">
    <source>
        <dbReference type="ARBA" id="ARBA00016864"/>
    </source>
</evidence>
<dbReference type="InterPro" id="IPR035906">
    <property type="entry name" value="MetI-like_sf"/>
</dbReference>
<dbReference type="GO" id="GO:0005886">
    <property type="term" value="C:plasma membrane"/>
    <property type="evidence" value="ECO:0007669"/>
    <property type="project" value="UniProtKB-SubCell"/>
</dbReference>
<evidence type="ECO:0000256" key="5">
    <source>
        <dbReference type="ARBA" id="ARBA00022475"/>
    </source>
</evidence>
<dbReference type="HOGENOM" id="CLU_033621_2_0_10"/>
<feature type="transmembrane region" description="Helical" evidence="10">
    <location>
        <begin position="195"/>
        <end position="216"/>
    </location>
</feature>
<evidence type="ECO:0000256" key="4">
    <source>
        <dbReference type="ARBA" id="ARBA00022448"/>
    </source>
</evidence>
<evidence type="ECO:0000256" key="6">
    <source>
        <dbReference type="ARBA" id="ARBA00022592"/>
    </source>
</evidence>
<feature type="domain" description="ABC transmembrane type-1" evidence="11">
    <location>
        <begin position="82"/>
        <end position="282"/>
    </location>
</feature>
<proteinExistence type="inferred from homology"/>
<evidence type="ECO:0000256" key="8">
    <source>
        <dbReference type="ARBA" id="ARBA00022989"/>
    </source>
</evidence>
<evidence type="ECO:0000256" key="9">
    <source>
        <dbReference type="ARBA" id="ARBA00023136"/>
    </source>
</evidence>
<evidence type="ECO:0000313" key="13">
    <source>
        <dbReference type="Proteomes" id="UP000032417"/>
    </source>
</evidence>